<dbReference type="Proteomes" id="UP000192501">
    <property type="component" value="Unassembled WGS sequence"/>
</dbReference>
<sequence>MNKQKIELEINKILNVEIDTTNISENFQIENYECVNIEEMIIQERFKTLNTENLKEKLIILLKEFKKYKTQLFKYKSLLCLLSINELEKLFRKVSLQKLADMHSQSIKNWEVVQMSEIKEKRKLANKIILAARCDLFNTFYDFSWKKENKTRNVQKSFKYKINTRRGGFKAKKKRFKINKFKLN</sequence>
<organism evidence="1 2">
    <name type="scientific">Hepatospora eriocheir</name>
    <dbReference type="NCBI Taxonomy" id="1081669"/>
    <lineage>
        <taxon>Eukaryota</taxon>
        <taxon>Fungi</taxon>
        <taxon>Fungi incertae sedis</taxon>
        <taxon>Microsporidia</taxon>
        <taxon>Hepatosporidae</taxon>
        <taxon>Hepatospora</taxon>
    </lineage>
</organism>
<protein>
    <submittedName>
        <fullName evidence="1">Uncharacterized protein</fullName>
    </submittedName>
</protein>
<name>A0A1X0QJR4_9MICR</name>
<dbReference type="VEuPathDB" id="MicrosporidiaDB:A0H76_2571"/>
<comment type="caution">
    <text evidence="1">The sequence shown here is derived from an EMBL/GenBank/DDBJ whole genome shotgun (WGS) entry which is preliminary data.</text>
</comment>
<dbReference type="InterPro" id="IPR036070">
    <property type="entry name" value="Nop_dom_sf"/>
</dbReference>
<reference evidence="1 2" key="1">
    <citation type="journal article" date="2017" name="Environ. Microbiol.">
        <title>Decay of the glycolytic pathway and adaptation to intranuclear parasitism within Enterocytozoonidae microsporidia.</title>
        <authorList>
            <person name="Wiredu Boakye D."/>
            <person name="Jaroenlak P."/>
            <person name="Prachumwat A."/>
            <person name="Williams T.A."/>
            <person name="Bateman K.S."/>
            <person name="Itsathitphaisarn O."/>
            <person name="Sritunyalucksana K."/>
            <person name="Paszkiewicz K.H."/>
            <person name="Moore K.A."/>
            <person name="Stentiford G.D."/>
            <person name="Williams B.A."/>
        </authorList>
    </citation>
    <scope>NUCLEOTIDE SEQUENCE [LARGE SCALE GENOMIC DNA]</scope>
    <source>
        <strain evidence="2">canceri</strain>
    </source>
</reference>
<proteinExistence type="predicted"/>
<gene>
    <name evidence="1" type="ORF">A0H76_2571</name>
</gene>
<dbReference type="VEuPathDB" id="MicrosporidiaDB:HERIO_1936"/>
<dbReference type="VEuPathDB" id="MicrosporidiaDB:HERIO_1935"/>
<dbReference type="AlphaFoldDB" id="A0A1X0QJR4"/>
<evidence type="ECO:0000313" key="1">
    <source>
        <dbReference type="EMBL" id="ORD99983.1"/>
    </source>
</evidence>
<dbReference type="EMBL" id="LTAI01000082">
    <property type="protein sequence ID" value="ORD99983.1"/>
    <property type="molecule type" value="Genomic_DNA"/>
</dbReference>
<evidence type="ECO:0000313" key="2">
    <source>
        <dbReference type="Proteomes" id="UP000192501"/>
    </source>
</evidence>
<accession>A0A1X0QJR4</accession>
<dbReference type="SUPFAM" id="SSF89124">
    <property type="entry name" value="Nop domain"/>
    <property type="match status" value="1"/>
</dbReference>